<evidence type="ECO:0000313" key="2">
    <source>
        <dbReference type="EMBL" id="KMN14704.1"/>
    </source>
</evidence>
<evidence type="ECO:0000256" key="1">
    <source>
        <dbReference type="SAM" id="SignalP"/>
    </source>
</evidence>
<sequence length="176" mass="19208">MSNIMIRALWLTLISGLSLQGCAQPKPERLGAPIEGYSHTSAAINRFSVNGNGGPNLAPYGYGGGQMCCAPMPVKWHSGLTVVVEWEKDTDPYAYVNWPPLGTDGYRAAYKLHAAKYTHHRAVVPVARYERLGVVNVHFLPCNQVAVSAGLMMPGTPNYPYKFPQKMEEPATCPTS</sequence>
<dbReference type="Proteomes" id="UP000036325">
    <property type="component" value="Unassembled WGS sequence"/>
</dbReference>
<evidence type="ECO:0008006" key="4">
    <source>
        <dbReference type="Google" id="ProtNLM"/>
    </source>
</evidence>
<feature type="chain" id="PRO_5005275257" description="Lipoprotein" evidence="1">
    <location>
        <begin position="24"/>
        <end position="176"/>
    </location>
</feature>
<accession>A0A0J6IRF9</accession>
<dbReference type="OrthoDB" id="6182461at2"/>
<dbReference type="PROSITE" id="PS51257">
    <property type="entry name" value="PROKAR_LIPOPROTEIN"/>
    <property type="match status" value="1"/>
</dbReference>
<dbReference type="Pfam" id="PF11745">
    <property type="entry name" value="DUF3304"/>
    <property type="match status" value="1"/>
</dbReference>
<dbReference type="PATRIC" id="fig|1608994.3.peg.1639"/>
<dbReference type="InterPro" id="IPR021733">
    <property type="entry name" value="DUF3304"/>
</dbReference>
<protein>
    <recommendedName>
        <fullName evidence="4">Lipoprotein</fullName>
    </recommendedName>
</protein>
<feature type="signal peptide" evidence="1">
    <location>
        <begin position="1"/>
        <end position="23"/>
    </location>
</feature>
<keyword evidence="1" id="KW-0732">Signal</keyword>
<evidence type="ECO:0000313" key="3">
    <source>
        <dbReference type="Proteomes" id="UP000036325"/>
    </source>
</evidence>
<proteinExistence type="predicted"/>
<reference evidence="2 3" key="1">
    <citation type="submission" date="2015-02" db="EMBL/GenBank/DDBJ databases">
        <title>Pseudomonas helleri sp. nov. and Pseudomonas weihenstephanensis sp. nov., isolated from raw cows milk.</title>
        <authorList>
            <person name="von Neubeck M."/>
            <person name="Huptas C."/>
            <person name="Wenning M."/>
            <person name="Scherer S."/>
        </authorList>
    </citation>
    <scope>NUCLEOTIDE SEQUENCE [LARGE SCALE GENOMIC DNA]</scope>
    <source>
        <strain evidence="2 3">DSM 29166</strain>
    </source>
</reference>
<dbReference type="RefSeq" id="WP_048363241.1">
    <property type="nucleotide sequence ID" value="NZ_JYLF01000002.1"/>
</dbReference>
<dbReference type="AlphaFoldDB" id="A0A0J6IRF9"/>
<organism evidence="2 3">
    <name type="scientific">Pseudomonas weihenstephanensis</name>
    <dbReference type="NCBI Taxonomy" id="1608994"/>
    <lineage>
        <taxon>Bacteria</taxon>
        <taxon>Pseudomonadati</taxon>
        <taxon>Pseudomonadota</taxon>
        <taxon>Gammaproteobacteria</taxon>
        <taxon>Pseudomonadales</taxon>
        <taxon>Pseudomonadaceae</taxon>
        <taxon>Pseudomonas</taxon>
    </lineage>
</organism>
<gene>
    <name evidence="2" type="ORF">TU86_05230</name>
</gene>
<comment type="caution">
    <text evidence="2">The sequence shown here is derived from an EMBL/GenBank/DDBJ whole genome shotgun (WGS) entry which is preliminary data.</text>
</comment>
<name>A0A0J6IRF9_9PSED</name>
<dbReference type="STRING" id="1608994.TU86_05230"/>
<dbReference type="EMBL" id="JYLF01000002">
    <property type="protein sequence ID" value="KMN14704.1"/>
    <property type="molecule type" value="Genomic_DNA"/>
</dbReference>